<sequence length="278" mass="31704">MAESFTVEKVLNNNVVICQSEANQEVIFIGKGIGFGKKPQDAFTSTNYDKVYALINEAEQQQYQRLVTNESEEVLLIIHEVISFIHEEIGIPLREKTMFALTQHLVLALERTQDGAEIQNPFLTETKWLYYDTYLLAEEVVRQVSLKTGVTLPEAEVGFVTLHIQSARLEQEPEQQVDLSRFLNYIEEKSGQKLCRDSVSVRRLTQHLHLLAEFPFEQAVIDTNVDSLSFWLKENHPLCYTISRNVVRMMEKSKGITLAQGETVQLALTLISVVKSKA</sequence>
<dbReference type="SUPFAM" id="SSF50151">
    <property type="entry name" value="SacY-like RNA-binding domain"/>
    <property type="match status" value="1"/>
</dbReference>
<dbReference type="InterPro" id="IPR004341">
    <property type="entry name" value="CAT_RNA-bd_dom"/>
</dbReference>
<dbReference type="GO" id="GO:0006355">
    <property type="term" value="P:regulation of DNA-templated transcription"/>
    <property type="evidence" value="ECO:0007669"/>
    <property type="project" value="InterPro"/>
</dbReference>
<dbReference type="InterPro" id="IPR036634">
    <property type="entry name" value="PRD_sf"/>
</dbReference>
<dbReference type="SMART" id="SM01061">
    <property type="entry name" value="CAT_RBD"/>
    <property type="match status" value="1"/>
</dbReference>
<keyword evidence="1" id="KW-0677">Repeat</keyword>
<proteinExistence type="predicted"/>
<name>A0A859FIB9_9BACI</name>
<evidence type="ECO:0000313" key="4">
    <source>
        <dbReference type="Proteomes" id="UP000318138"/>
    </source>
</evidence>
<dbReference type="Pfam" id="PF00874">
    <property type="entry name" value="PRD"/>
    <property type="match status" value="2"/>
</dbReference>
<reference evidence="4" key="1">
    <citation type="submission" date="2019-07" db="EMBL/GenBank/DDBJ databases">
        <title>Bacillus alkalisoli sp. nov. isolated from saline soil.</title>
        <authorList>
            <person name="Sun J.-Q."/>
            <person name="Xu L."/>
        </authorList>
    </citation>
    <scope>NUCLEOTIDE SEQUENCE [LARGE SCALE GENOMIC DNA]</scope>
    <source>
        <strain evidence="4">M4U3P1</strain>
    </source>
</reference>
<dbReference type="Gene3D" id="2.30.24.10">
    <property type="entry name" value="CAT RNA-binding domain"/>
    <property type="match status" value="1"/>
</dbReference>
<dbReference type="Proteomes" id="UP000318138">
    <property type="component" value="Chromosome"/>
</dbReference>
<keyword evidence="4" id="KW-1185">Reference proteome</keyword>
<dbReference type="GO" id="GO:0003723">
    <property type="term" value="F:RNA binding"/>
    <property type="evidence" value="ECO:0007669"/>
    <property type="project" value="InterPro"/>
</dbReference>
<dbReference type="Gene3D" id="1.10.1790.10">
    <property type="entry name" value="PRD domain"/>
    <property type="match status" value="2"/>
</dbReference>
<protein>
    <submittedName>
        <fullName evidence="3">PRD domain-containing protein</fullName>
    </submittedName>
</protein>
<dbReference type="Pfam" id="PF03123">
    <property type="entry name" value="CAT_RBD"/>
    <property type="match status" value="1"/>
</dbReference>
<dbReference type="InterPro" id="IPR036650">
    <property type="entry name" value="CAT_RNA-bd_dom_sf"/>
</dbReference>
<feature type="domain" description="PRD" evidence="2">
    <location>
        <begin position="69"/>
        <end position="174"/>
    </location>
</feature>
<dbReference type="RefSeq" id="WP_176009958.1">
    <property type="nucleotide sequence ID" value="NZ_CP041372.2"/>
</dbReference>
<dbReference type="PANTHER" id="PTHR30185">
    <property type="entry name" value="CRYPTIC BETA-GLUCOSIDE BGL OPERON ANTITERMINATOR"/>
    <property type="match status" value="1"/>
</dbReference>
<dbReference type="PROSITE" id="PS51372">
    <property type="entry name" value="PRD_2"/>
    <property type="match status" value="1"/>
</dbReference>
<dbReference type="SUPFAM" id="SSF63520">
    <property type="entry name" value="PTS-regulatory domain, PRD"/>
    <property type="match status" value="2"/>
</dbReference>
<dbReference type="InterPro" id="IPR050661">
    <property type="entry name" value="BglG_antiterminators"/>
</dbReference>
<dbReference type="AlphaFoldDB" id="A0A859FIB9"/>
<dbReference type="EMBL" id="CP041372">
    <property type="protein sequence ID" value="QKS71975.1"/>
    <property type="molecule type" value="Genomic_DNA"/>
</dbReference>
<dbReference type="KEGG" id="psua:FLK61_35515"/>
<gene>
    <name evidence="3" type="ORF">FLK61_35515</name>
</gene>
<dbReference type="PANTHER" id="PTHR30185:SF16">
    <property type="entry name" value="PROTEIN GLCT"/>
    <property type="match status" value="1"/>
</dbReference>
<evidence type="ECO:0000256" key="1">
    <source>
        <dbReference type="ARBA" id="ARBA00022737"/>
    </source>
</evidence>
<accession>A0A859FIB9</accession>
<evidence type="ECO:0000313" key="3">
    <source>
        <dbReference type="EMBL" id="QKS71975.1"/>
    </source>
</evidence>
<dbReference type="InterPro" id="IPR011608">
    <property type="entry name" value="PRD"/>
</dbReference>
<organism evidence="3 4">
    <name type="scientific">Paenalkalicoccus suaedae</name>
    <dbReference type="NCBI Taxonomy" id="2592382"/>
    <lineage>
        <taxon>Bacteria</taxon>
        <taxon>Bacillati</taxon>
        <taxon>Bacillota</taxon>
        <taxon>Bacilli</taxon>
        <taxon>Bacillales</taxon>
        <taxon>Bacillaceae</taxon>
        <taxon>Paenalkalicoccus</taxon>
    </lineage>
</organism>
<evidence type="ECO:0000259" key="2">
    <source>
        <dbReference type="PROSITE" id="PS51372"/>
    </source>
</evidence>